<accession>A0A1H1BPD4</accession>
<protein>
    <submittedName>
        <fullName evidence="2">Spore coat protein JB</fullName>
    </submittedName>
</protein>
<dbReference type="AlphaFoldDB" id="A0A1H1BPD4"/>
<name>A0A1H1BPD4_9BACI</name>
<evidence type="ECO:0000313" key="2">
    <source>
        <dbReference type="EMBL" id="SDQ53812.1"/>
    </source>
</evidence>
<dbReference type="InterPro" id="IPR024207">
    <property type="entry name" value="CotJB_dom"/>
</dbReference>
<keyword evidence="2" id="KW-0167">Capsid protein</keyword>
<dbReference type="PIRSF" id="PIRSF010606">
    <property type="entry name" value="Spore_coat_CotJB"/>
    <property type="match status" value="1"/>
</dbReference>
<gene>
    <name evidence="2" type="ORF">SAMN05216231_1847</name>
</gene>
<evidence type="ECO:0000313" key="3">
    <source>
        <dbReference type="Proteomes" id="UP000199444"/>
    </source>
</evidence>
<dbReference type="InterPro" id="IPR016571">
    <property type="entry name" value="Spore_coat_assembly_CotJB"/>
</dbReference>
<proteinExistence type="predicted"/>
<dbReference type="EMBL" id="FNKD01000002">
    <property type="protein sequence ID" value="SDQ53812.1"/>
    <property type="molecule type" value="Genomic_DNA"/>
</dbReference>
<dbReference type="Pfam" id="PF12652">
    <property type="entry name" value="CotJB"/>
    <property type="match status" value="1"/>
</dbReference>
<feature type="domain" description="Protein CotJB" evidence="1">
    <location>
        <begin position="11"/>
        <end position="86"/>
    </location>
</feature>
<sequence length="87" mass="10572">MNKVLPSEYYKLLEEIQAVDFVLVELTLYLDTHPQDYDAIEQFNLFSKQSKELKVKFEKKFGPLMQYGRSYSNYPWDWDNTPWPWQV</sequence>
<dbReference type="RefSeq" id="WP_092492683.1">
    <property type="nucleotide sequence ID" value="NZ_FNKD01000002.1"/>
</dbReference>
<keyword evidence="2" id="KW-0946">Virion</keyword>
<organism evidence="2 3">
    <name type="scientific">Virgibacillus salinus</name>
    <dbReference type="NCBI Taxonomy" id="553311"/>
    <lineage>
        <taxon>Bacteria</taxon>
        <taxon>Bacillati</taxon>
        <taxon>Bacillota</taxon>
        <taxon>Bacilli</taxon>
        <taxon>Bacillales</taxon>
        <taxon>Bacillaceae</taxon>
        <taxon>Virgibacillus</taxon>
    </lineage>
</organism>
<dbReference type="STRING" id="553311.SAMN05216231_1847"/>
<keyword evidence="3" id="KW-1185">Reference proteome</keyword>
<evidence type="ECO:0000259" key="1">
    <source>
        <dbReference type="Pfam" id="PF12652"/>
    </source>
</evidence>
<dbReference type="Proteomes" id="UP000199444">
    <property type="component" value="Unassembled WGS sequence"/>
</dbReference>
<reference evidence="2 3" key="1">
    <citation type="submission" date="2016-10" db="EMBL/GenBank/DDBJ databases">
        <authorList>
            <person name="de Groot N.N."/>
        </authorList>
    </citation>
    <scope>NUCLEOTIDE SEQUENCE [LARGE SCALE GENOMIC DNA]</scope>
    <source>
        <strain evidence="2 3">CGMCC 1.10449</strain>
    </source>
</reference>